<dbReference type="Proteomes" id="UP000604046">
    <property type="component" value="Unassembled WGS sequence"/>
</dbReference>
<accession>A0A812PR94</accession>
<dbReference type="Pfam" id="PF00909">
    <property type="entry name" value="Ammonium_transp"/>
    <property type="match status" value="1"/>
</dbReference>
<feature type="transmembrane region" description="Helical" evidence="9">
    <location>
        <begin position="1371"/>
        <end position="1391"/>
    </location>
</feature>
<evidence type="ECO:0000256" key="2">
    <source>
        <dbReference type="ARBA" id="ARBA00005887"/>
    </source>
</evidence>
<feature type="transmembrane region" description="Helical" evidence="9">
    <location>
        <begin position="1471"/>
        <end position="1495"/>
    </location>
</feature>
<dbReference type="InterPro" id="IPR018047">
    <property type="entry name" value="Ammonium_transpt_CS"/>
</dbReference>
<dbReference type="InterPro" id="IPR024041">
    <property type="entry name" value="NH4_transpt_AmtB-like_dom"/>
</dbReference>
<feature type="region of interest" description="Disordered" evidence="8">
    <location>
        <begin position="1"/>
        <end position="34"/>
    </location>
</feature>
<dbReference type="GO" id="GO:0008519">
    <property type="term" value="F:ammonium channel activity"/>
    <property type="evidence" value="ECO:0007669"/>
    <property type="project" value="InterPro"/>
</dbReference>
<dbReference type="InterPro" id="IPR011009">
    <property type="entry name" value="Kinase-like_dom_sf"/>
</dbReference>
<evidence type="ECO:0000256" key="5">
    <source>
        <dbReference type="ARBA" id="ARBA00022989"/>
    </source>
</evidence>
<dbReference type="Pfam" id="PF00069">
    <property type="entry name" value="Pkinase"/>
    <property type="match status" value="2"/>
</dbReference>
<feature type="compositionally biased region" description="Low complexity" evidence="8">
    <location>
        <begin position="67"/>
        <end position="96"/>
    </location>
</feature>
<dbReference type="Gene3D" id="1.10.3430.10">
    <property type="entry name" value="Ammonium transporter AmtB like domains"/>
    <property type="match status" value="1"/>
</dbReference>
<reference evidence="11" key="1">
    <citation type="submission" date="2021-02" db="EMBL/GenBank/DDBJ databases">
        <authorList>
            <person name="Dougan E. K."/>
            <person name="Rhodes N."/>
            <person name="Thang M."/>
            <person name="Chan C."/>
        </authorList>
    </citation>
    <scope>NUCLEOTIDE SEQUENCE</scope>
</reference>
<dbReference type="InterPro" id="IPR029020">
    <property type="entry name" value="Ammonium/urea_transptr"/>
</dbReference>
<dbReference type="SMART" id="SM00220">
    <property type="entry name" value="S_TKc"/>
    <property type="match status" value="1"/>
</dbReference>
<feature type="transmembrane region" description="Helical" evidence="9">
    <location>
        <begin position="1240"/>
        <end position="1261"/>
    </location>
</feature>
<dbReference type="PANTHER" id="PTHR11730">
    <property type="entry name" value="AMMONIUM TRANSPORTER"/>
    <property type="match status" value="1"/>
</dbReference>
<dbReference type="GO" id="GO:0005524">
    <property type="term" value="F:ATP binding"/>
    <property type="evidence" value="ECO:0007669"/>
    <property type="project" value="InterPro"/>
</dbReference>
<feature type="transmembrane region" description="Helical" evidence="9">
    <location>
        <begin position="1619"/>
        <end position="1641"/>
    </location>
</feature>
<dbReference type="GO" id="GO:0004672">
    <property type="term" value="F:protein kinase activity"/>
    <property type="evidence" value="ECO:0007669"/>
    <property type="project" value="InterPro"/>
</dbReference>
<keyword evidence="6 9" id="KW-0472">Membrane</keyword>
<evidence type="ECO:0000256" key="6">
    <source>
        <dbReference type="ARBA" id="ARBA00023136"/>
    </source>
</evidence>
<name>A0A812PR94_9DINO</name>
<dbReference type="EMBL" id="CAJNDS010002174">
    <property type="protein sequence ID" value="CAE7360143.1"/>
    <property type="molecule type" value="Genomic_DNA"/>
</dbReference>
<evidence type="ECO:0000313" key="11">
    <source>
        <dbReference type="EMBL" id="CAE7360143.1"/>
    </source>
</evidence>
<dbReference type="OrthoDB" id="534912at2759"/>
<keyword evidence="7" id="KW-0924">Ammonia transport</keyword>
<evidence type="ECO:0000256" key="7">
    <source>
        <dbReference type="ARBA" id="ARBA00023177"/>
    </source>
</evidence>
<evidence type="ECO:0000256" key="4">
    <source>
        <dbReference type="ARBA" id="ARBA00022692"/>
    </source>
</evidence>
<dbReference type="PROSITE" id="PS01219">
    <property type="entry name" value="AMMONIUM_TRANSP"/>
    <property type="match status" value="1"/>
</dbReference>
<keyword evidence="4 9" id="KW-0812">Transmembrane</keyword>
<feature type="transmembrane region" description="Helical" evidence="9">
    <location>
        <begin position="1444"/>
        <end position="1465"/>
    </location>
</feature>
<feature type="non-terminal residue" evidence="11">
    <location>
        <position position="1"/>
    </location>
</feature>
<feature type="domain" description="Protein kinase" evidence="10">
    <location>
        <begin position="359"/>
        <end position="1020"/>
    </location>
</feature>
<evidence type="ECO:0000256" key="1">
    <source>
        <dbReference type="ARBA" id="ARBA00004141"/>
    </source>
</evidence>
<feature type="region of interest" description="Disordered" evidence="8">
    <location>
        <begin position="67"/>
        <end position="135"/>
    </location>
</feature>
<sequence length="1686" mass="181677">VVQHPAPPPVQHRVRSPSPSGGPVALANPLLRGPPVEPVTLLNRSVTWKGGHTPGVPTPPFALRPSASATALASPTRSTLAASPPRLLRSPSPALPCKAEPRLTRTIVSSSRQPSPRVRVQGPALNLTGRPTWRMESPSSARLVSHSARQPILLPAKGPVVVQQVFQRSASSVPQFVSEPTAPVPLRLAPAATVPPLPGYQACSGEFPVAAGTSRASSSGCPPQALPGGEESEQLAVLERLKVLLSDPSVVANTLQSCFEAAGGSPHGSVPCHAAIRALCTAHTMLLAGLPSTCISEARWCSLLKRAGIYSPEDPVTLDQMREVQAQTLGALRDCFAPKQLLRSMRRVARAEPRLKDRYESFEFRAKGALGKVYRCRHIQSQTFVEVRQIRKDKASAPMDFIRTSLQRITELQHPCMPRVLDCLEDFRNFFVVSEPVEGTEVMDFMQNSFVRGNSVSEACVAHLLRQVLDALAYCHAQTLGPIIHRDLQPECVLVAESHKDDPSRGPAALKAWVTSIGLQPLFDLHGLGGSLPSASLPPTPENRPELTPEALPSSGSPEFLAPECWRKDYGPKCDVWSCGCLLFLLLTGRPPFLPRKSVADLAKRQGREFGHVVVTLRGVVVEPTGWWCNFGFVWSSDVVQLENPCMVTLLAAAGVPMPETHGALRAILLEELDDVQELEVYEALAVLEGPEMNPAVLSPSEVRCLAPRFLALLERRWERHHFALAALGGLLVRWVQAQLLEAMAAIKFTLKVIRQLVEREQAADEAPKSAQIKEERAQFLAQLSHAARLGFAQCTGREVEIPFFIKALHHFAAANPGSETQALSLEILAFLCGRDSDLPGAAHVRECFPAHELWTLMGHASEEFRQANPAKDLPPGPWNYWVLPLLKEASATQTTLIDCVGFVAACAESSVLVGSGALHSPALLAALAALGRSDGEELSRFAEAVGSRVYSLGKPWQNVEELPFSGSGGYAADSILSQEPDWHLFRSASTAALALCKRMLDKDEMARPTAGDCLRHPWLSSWTFNAPTPELPLLPETFSALMQSHAQSKFFQVLMNVVASEIKVGRLGLVHGAFERVDASGSGYVSSQGLQAALKQLGVSDQTSEQALRALDVSGTGQIPYTLFIAGCVDLVDDKLDHMLWKAAEDVVRQSLRAPRALAYPSMFSFTAGVATKDEEDEELVQLEAELLQVKQELLGRLRALDEGRDLQEVEPGMTARLVSQIEGLKDYDQSVSRVLDNLWLLLCGTLLMYMHVGFALVETGTCRAVSASDTLVKNVLGLCTGTVAWWSLGYGLAKGELLGGFFGTSGFFGSTLLTTSSESVTPVWACSSGSCPSNLAGWFFQWACCTTSSTIVSGALLERARSSTYSVYAFLMCGFMYPVVVAWTWGGGWLSDFLEVGYTDFAGSCVVHVSGGSGALVGTLVLGSRHERFERPQAYEPHNLPLLVLGTLFLWVGWIAFNMGAVASMHTQAGAALAAQVAVNTVLAGSAGALVVFCVRFATTRKYDVVGLCNGILAGAVSITAGCGNVDAASALAMASIGGLVYCGASYLLRKMRIDDPVDASAVHLGCGTWGTLAAALFDWGRGLDYYHGRQGWTCLEAPDSGDGDRVCMGGAAPRAVLVQLVFVLCVIAWMCTWSLVIFKLLTSLAGLRIEDEAGGLDSAELAQKKAYSLQDREGPNSWRVLWS</sequence>
<feature type="region of interest" description="Disordered" evidence="8">
    <location>
        <begin position="534"/>
        <end position="555"/>
    </location>
</feature>
<dbReference type="GO" id="GO:0005886">
    <property type="term" value="C:plasma membrane"/>
    <property type="evidence" value="ECO:0007669"/>
    <property type="project" value="TreeGrafter"/>
</dbReference>
<feature type="transmembrane region" description="Helical" evidence="9">
    <location>
        <begin position="1403"/>
        <end position="1424"/>
    </location>
</feature>
<keyword evidence="3" id="KW-0813">Transport</keyword>
<dbReference type="Gene3D" id="1.10.238.10">
    <property type="entry name" value="EF-hand"/>
    <property type="match status" value="2"/>
</dbReference>
<keyword evidence="12" id="KW-1185">Reference proteome</keyword>
<proteinExistence type="inferred from homology"/>
<evidence type="ECO:0000256" key="8">
    <source>
        <dbReference type="SAM" id="MobiDB-lite"/>
    </source>
</evidence>
<gene>
    <name evidence="11" type="ORF">SNAT2548_LOCUS19330</name>
</gene>
<evidence type="ECO:0000256" key="3">
    <source>
        <dbReference type="ARBA" id="ARBA00022448"/>
    </source>
</evidence>
<dbReference type="InterPro" id="IPR000719">
    <property type="entry name" value="Prot_kinase_dom"/>
</dbReference>
<protein>
    <recommendedName>
        <fullName evidence="10">Protein kinase domain-containing protein</fullName>
    </recommendedName>
</protein>
<feature type="transmembrane region" description="Helical" evidence="9">
    <location>
        <begin position="1340"/>
        <end position="1359"/>
    </location>
</feature>
<dbReference type="PROSITE" id="PS50011">
    <property type="entry name" value="PROTEIN_KINASE_DOM"/>
    <property type="match status" value="1"/>
</dbReference>
<feature type="compositionally biased region" description="Low complexity" evidence="8">
    <location>
        <begin position="108"/>
        <end position="121"/>
    </location>
</feature>
<dbReference type="Gene3D" id="1.10.510.10">
    <property type="entry name" value="Transferase(Phosphotransferase) domain 1"/>
    <property type="match status" value="2"/>
</dbReference>
<dbReference type="InterPro" id="IPR011992">
    <property type="entry name" value="EF-hand-dom_pair"/>
</dbReference>
<dbReference type="GO" id="GO:0097272">
    <property type="term" value="P:ammonium homeostasis"/>
    <property type="evidence" value="ECO:0007669"/>
    <property type="project" value="TreeGrafter"/>
</dbReference>
<dbReference type="SUPFAM" id="SSF47473">
    <property type="entry name" value="EF-hand"/>
    <property type="match status" value="1"/>
</dbReference>
<dbReference type="SUPFAM" id="SSF56112">
    <property type="entry name" value="Protein kinase-like (PK-like)"/>
    <property type="match status" value="2"/>
</dbReference>
<feature type="transmembrane region" description="Helical" evidence="9">
    <location>
        <begin position="1507"/>
        <end position="1524"/>
    </location>
</feature>
<evidence type="ECO:0000259" key="10">
    <source>
        <dbReference type="PROSITE" id="PS50011"/>
    </source>
</evidence>
<keyword evidence="5 9" id="KW-1133">Transmembrane helix</keyword>
<feature type="compositionally biased region" description="Pro residues" evidence="8">
    <location>
        <begin position="1"/>
        <end position="10"/>
    </location>
</feature>
<organism evidence="11 12">
    <name type="scientific">Symbiodinium natans</name>
    <dbReference type="NCBI Taxonomy" id="878477"/>
    <lineage>
        <taxon>Eukaryota</taxon>
        <taxon>Sar</taxon>
        <taxon>Alveolata</taxon>
        <taxon>Dinophyceae</taxon>
        <taxon>Suessiales</taxon>
        <taxon>Symbiodiniaceae</taxon>
        <taxon>Symbiodinium</taxon>
    </lineage>
</organism>
<comment type="subcellular location">
    <subcellularLocation>
        <location evidence="1">Membrane</location>
        <topology evidence="1">Multi-pass membrane protein</topology>
    </subcellularLocation>
</comment>
<comment type="caution">
    <text evidence="11">The sequence shown here is derived from an EMBL/GenBank/DDBJ whole genome shotgun (WGS) entry which is preliminary data.</text>
</comment>
<evidence type="ECO:0000256" key="9">
    <source>
        <dbReference type="SAM" id="Phobius"/>
    </source>
</evidence>
<feature type="transmembrane region" description="Helical" evidence="9">
    <location>
        <begin position="1273"/>
        <end position="1290"/>
    </location>
</feature>
<dbReference type="SUPFAM" id="SSF111352">
    <property type="entry name" value="Ammonium transporter"/>
    <property type="match status" value="1"/>
</dbReference>
<evidence type="ECO:0000313" key="12">
    <source>
        <dbReference type="Proteomes" id="UP000604046"/>
    </source>
</evidence>
<dbReference type="PANTHER" id="PTHR11730:SF6">
    <property type="entry name" value="AMMONIUM TRANSPORTER"/>
    <property type="match status" value="1"/>
</dbReference>
<comment type="similarity">
    <text evidence="2">Belongs to the ammonia transporter channel (TC 1.A.11.2) family.</text>
</comment>
<feature type="transmembrane region" description="Helical" evidence="9">
    <location>
        <begin position="1530"/>
        <end position="1551"/>
    </location>
</feature>